<protein>
    <recommendedName>
        <fullName evidence="2">Bleomycin resistance protein</fullName>
    </recommendedName>
</protein>
<dbReference type="SUPFAM" id="SSF54593">
    <property type="entry name" value="Glyoxalase/Bleomycin resistance protein/Dihydroxybiphenyl dioxygenase"/>
    <property type="match status" value="1"/>
</dbReference>
<dbReference type="CDD" id="cd08349">
    <property type="entry name" value="BLMA_like"/>
    <property type="match status" value="1"/>
</dbReference>
<evidence type="ECO:0000256" key="2">
    <source>
        <dbReference type="ARBA" id="ARBA00021572"/>
    </source>
</evidence>
<evidence type="ECO:0000256" key="3">
    <source>
        <dbReference type="ARBA" id="ARBA00023251"/>
    </source>
</evidence>
<gene>
    <name evidence="5" type="ORF">SAMN05444352_11668</name>
</gene>
<name>A0A239HUN6_9PSED</name>
<feature type="domain" description="VOC" evidence="4">
    <location>
        <begin position="4"/>
        <end position="118"/>
    </location>
</feature>
<reference evidence="6" key="1">
    <citation type="submission" date="2017-06" db="EMBL/GenBank/DDBJ databases">
        <authorList>
            <person name="Varghese N."/>
            <person name="Submissions S."/>
        </authorList>
    </citation>
    <scope>NUCLEOTIDE SEQUENCE [LARGE SCALE GENOMIC DNA]</scope>
    <source>
        <strain evidence="6">DSM 22348</strain>
    </source>
</reference>
<dbReference type="STRING" id="1215104.GCA_000730585_02669"/>
<evidence type="ECO:0000313" key="6">
    <source>
        <dbReference type="Proteomes" id="UP000198407"/>
    </source>
</evidence>
<dbReference type="PROSITE" id="PS51819">
    <property type="entry name" value="VOC"/>
    <property type="match status" value="1"/>
</dbReference>
<dbReference type="Pfam" id="PF19581">
    <property type="entry name" value="Glyoxalase_7"/>
    <property type="match status" value="1"/>
</dbReference>
<dbReference type="InterPro" id="IPR029068">
    <property type="entry name" value="Glyas_Bleomycin-R_OHBP_Dase"/>
</dbReference>
<comment type="similarity">
    <text evidence="1">Belongs to the bleomycin resistance protein family.</text>
</comment>
<sequence>MNLQRAIPVLRMFSVEHSKAFYLDFLGFTLEWEHRFAADLPLYVQIRRDDVVLHLTEHYGDATPGSTVFLPVADIAALEQELAARRHGYARPSAVDVGWGRQMEVADPCGNRLRFCQLDD</sequence>
<dbReference type="AlphaFoldDB" id="A0A239HUN6"/>
<keyword evidence="3" id="KW-0046">Antibiotic resistance</keyword>
<dbReference type="InterPro" id="IPR037523">
    <property type="entry name" value="VOC_core"/>
</dbReference>
<dbReference type="InterPro" id="IPR000335">
    <property type="entry name" value="Bleomycin-R"/>
</dbReference>
<evidence type="ECO:0000259" key="4">
    <source>
        <dbReference type="PROSITE" id="PS51819"/>
    </source>
</evidence>
<accession>A0A239HUN6</accession>
<keyword evidence="6" id="KW-1185">Reference proteome</keyword>
<dbReference type="RefSeq" id="WP_042125274.1">
    <property type="nucleotide sequence ID" value="NZ_FZOL01000016.1"/>
</dbReference>
<dbReference type="EMBL" id="FZOL01000016">
    <property type="protein sequence ID" value="SNS83894.1"/>
    <property type="molecule type" value="Genomic_DNA"/>
</dbReference>
<proteinExistence type="inferred from homology"/>
<organism evidence="5 6">
    <name type="scientific">Pseudomonas japonica</name>
    <dbReference type="NCBI Taxonomy" id="256466"/>
    <lineage>
        <taxon>Bacteria</taxon>
        <taxon>Pseudomonadati</taxon>
        <taxon>Pseudomonadota</taxon>
        <taxon>Gammaproteobacteria</taxon>
        <taxon>Pseudomonadales</taxon>
        <taxon>Pseudomonadaceae</taxon>
        <taxon>Pseudomonas</taxon>
    </lineage>
</organism>
<evidence type="ECO:0000313" key="5">
    <source>
        <dbReference type="EMBL" id="SNS83894.1"/>
    </source>
</evidence>
<dbReference type="Proteomes" id="UP000198407">
    <property type="component" value="Unassembled WGS sequence"/>
</dbReference>
<evidence type="ECO:0000256" key="1">
    <source>
        <dbReference type="ARBA" id="ARBA00011051"/>
    </source>
</evidence>
<dbReference type="GO" id="GO:0046677">
    <property type="term" value="P:response to antibiotic"/>
    <property type="evidence" value="ECO:0007669"/>
    <property type="project" value="UniProtKB-KW"/>
</dbReference>
<dbReference type="OrthoDB" id="9803104at2"/>
<dbReference type="Gene3D" id="3.10.180.10">
    <property type="entry name" value="2,3-Dihydroxybiphenyl 1,2-Dioxygenase, domain 1"/>
    <property type="match status" value="1"/>
</dbReference>